<dbReference type="PANTHER" id="PTHR30535:SF34">
    <property type="entry name" value="MOLYBDATE-BINDING PROTEIN MOLA"/>
    <property type="match status" value="1"/>
</dbReference>
<feature type="domain" description="Fe/B12 periplasmic-binding" evidence="2">
    <location>
        <begin position="39"/>
        <end position="270"/>
    </location>
</feature>
<dbReference type="InterPro" id="IPR050902">
    <property type="entry name" value="ABC_Transporter_SBP"/>
</dbReference>
<dbReference type="NCBIfam" id="NF038402">
    <property type="entry name" value="TroA_like"/>
    <property type="match status" value="1"/>
</dbReference>
<dbReference type="InterPro" id="IPR002491">
    <property type="entry name" value="ABC_transptr_periplasmic_BD"/>
</dbReference>
<gene>
    <name evidence="3" type="ORF">METZ01_LOCUS403794</name>
</gene>
<keyword evidence="1" id="KW-0732">Signal</keyword>
<evidence type="ECO:0000256" key="1">
    <source>
        <dbReference type="ARBA" id="ARBA00022729"/>
    </source>
</evidence>
<feature type="non-terminal residue" evidence="3">
    <location>
        <position position="270"/>
    </location>
</feature>
<dbReference type="PANTHER" id="PTHR30535">
    <property type="entry name" value="VITAMIN B12-BINDING PROTEIN"/>
    <property type="match status" value="1"/>
</dbReference>
<evidence type="ECO:0000259" key="2">
    <source>
        <dbReference type="PROSITE" id="PS50983"/>
    </source>
</evidence>
<dbReference type="Pfam" id="PF01497">
    <property type="entry name" value="Peripla_BP_2"/>
    <property type="match status" value="1"/>
</dbReference>
<proteinExistence type="predicted"/>
<evidence type="ECO:0000313" key="3">
    <source>
        <dbReference type="EMBL" id="SVD50940.1"/>
    </source>
</evidence>
<dbReference type="AlphaFoldDB" id="A0A382VX35"/>
<dbReference type="PROSITE" id="PS50983">
    <property type="entry name" value="FE_B12_PBP"/>
    <property type="match status" value="1"/>
</dbReference>
<dbReference type="SUPFAM" id="SSF53807">
    <property type="entry name" value="Helical backbone' metal receptor"/>
    <property type="match status" value="1"/>
</dbReference>
<protein>
    <recommendedName>
        <fullName evidence="2">Fe/B12 periplasmic-binding domain-containing protein</fullName>
    </recommendedName>
</protein>
<dbReference type="InterPro" id="IPR054828">
    <property type="entry name" value="Vit_B12_bind_prot"/>
</dbReference>
<sequence>MKSFYTIKESLSKILACNLIVLCLWTVMFQKGHAATPNRIISTSPAITEILFALGAGDRVVGVTDFCSYPEKACLLPSIGGPLNPSTETWLTLKPDLIIIQEDSEIIQKNANIFGILSLTVSVNNLKNILTSIQIIADSLQVSEAGHQLTEKITTKIDHYRARLKELKTRQVLMLLSDTNDPSRDLYAVGRGTFLNELLTIAGGENVLPDTMAKYPKISKEFIIAKSPEIIMEVGPKSNLSNEETLIRKKTWGKYSTLRAVKDDRLYFIS</sequence>
<organism evidence="3">
    <name type="scientific">marine metagenome</name>
    <dbReference type="NCBI Taxonomy" id="408172"/>
    <lineage>
        <taxon>unclassified sequences</taxon>
        <taxon>metagenomes</taxon>
        <taxon>ecological metagenomes</taxon>
    </lineage>
</organism>
<accession>A0A382VX35</accession>
<dbReference type="Gene3D" id="3.40.50.1980">
    <property type="entry name" value="Nitrogenase molybdenum iron protein domain"/>
    <property type="match status" value="2"/>
</dbReference>
<name>A0A382VX35_9ZZZZ</name>
<dbReference type="EMBL" id="UINC01155215">
    <property type="protein sequence ID" value="SVD50940.1"/>
    <property type="molecule type" value="Genomic_DNA"/>
</dbReference>
<reference evidence="3" key="1">
    <citation type="submission" date="2018-05" db="EMBL/GenBank/DDBJ databases">
        <authorList>
            <person name="Lanie J.A."/>
            <person name="Ng W.-L."/>
            <person name="Kazmierczak K.M."/>
            <person name="Andrzejewski T.M."/>
            <person name="Davidsen T.M."/>
            <person name="Wayne K.J."/>
            <person name="Tettelin H."/>
            <person name="Glass J.I."/>
            <person name="Rusch D."/>
            <person name="Podicherti R."/>
            <person name="Tsui H.-C.T."/>
            <person name="Winkler M.E."/>
        </authorList>
    </citation>
    <scope>NUCLEOTIDE SEQUENCE</scope>
</reference>